<dbReference type="Proteomes" id="UP001501734">
    <property type="component" value="Unassembled WGS sequence"/>
</dbReference>
<evidence type="ECO:0000313" key="1">
    <source>
        <dbReference type="EMBL" id="GAA4059241.1"/>
    </source>
</evidence>
<keyword evidence="2" id="KW-1185">Reference proteome</keyword>
<name>A0ABP7V4K5_9BACI</name>
<comment type="caution">
    <text evidence="1">The sequence shown here is derived from an EMBL/GenBank/DDBJ whole genome shotgun (WGS) entry which is preliminary data.</text>
</comment>
<dbReference type="RefSeq" id="WP_344909671.1">
    <property type="nucleotide sequence ID" value="NZ_BAABDL010000015.1"/>
</dbReference>
<protein>
    <submittedName>
        <fullName evidence="1">Uncharacterized protein</fullName>
    </submittedName>
</protein>
<accession>A0ABP7V4K5</accession>
<sequence length="152" mass="17858">MKKLIFLSLMILIIALVIIFIREKTHNDNHSQRAIEEEAGFELSGYYYFGYLDEREKLDQASEKEYFNMMDTQFQAYYQSMFQLFEEDAKLSEDIIAYFESIGGLRLYSMPATDTTLQNGDYLTLLVKGPIQESYPAVITKIENIELRYPRN</sequence>
<dbReference type="EMBL" id="BAABDL010000015">
    <property type="protein sequence ID" value="GAA4059241.1"/>
    <property type="molecule type" value="Genomic_DNA"/>
</dbReference>
<organism evidence="1 2">
    <name type="scientific">Amphibacillus indicireducens</name>
    <dbReference type="NCBI Taxonomy" id="1076330"/>
    <lineage>
        <taxon>Bacteria</taxon>
        <taxon>Bacillati</taxon>
        <taxon>Bacillota</taxon>
        <taxon>Bacilli</taxon>
        <taxon>Bacillales</taxon>
        <taxon>Bacillaceae</taxon>
        <taxon>Amphibacillus</taxon>
    </lineage>
</organism>
<reference evidence="2" key="1">
    <citation type="journal article" date="2019" name="Int. J. Syst. Evol. Microbiol.">
        <title>The Global Catalogue of Microorganisms (GCM) 10K type strain sequencing project: providing services to taxonomists for standard genome sequencing and annotation.</title>
        <authorList>
            <consortium name="The Broad Institute Genomics Platform"/>
            <consortium name="The Broad Institute Genome Sequencing Center for Infectious Disease"/>
            <person name="Wu L."/>
            <person name="Ma J."/>
        </authorList>
    </citation>
    <scope>NUCLEOTIDE SEQUENCE [LARGE SCALE GENOMIC DNA]</scope>
    <source>
        <strain evidence="2">JCM 17250</strain>
    </source>
</reference>
<proteinExistence type="predicted"/>
<gene>
    <name evidence="1" type="ORF">GCM10022410_03000</name>
</gene>
<evidence type="ECO:0000313" key="2">
    <source>
        <dbReference type="Proteomes" id="UP001501734"/>
    </source>
</evidence>